<accession>A0A816I888</accession>
<evidence type="ECO:0000256" key="5">
    <source>
        <dbReference type="ARBA" id="ARBA00022989"/>
    </source>
</evidence>
<feature type="transmembrane region" description="Helical" evidence="7">
    <location>
        <begin position="106"/>
        <end position="123"/>
    </location>
</feature>
<keyword evidence="4 7" id="KW-0812">Transmembrane</keyword>
<dbReference type="PANTHER" id="PTHR12859">
    <property type="entry name" value="PRA1 PROTEIN"/>
    <property type="match status" value="1"/>
</dbReference>
<dbReference type="GO" id="GO:0016020">
    <property type="term" value="C:membrane"/>
    <property type="evidence" value="ECO:0007669"/>
    <property type="project" value="UniProtKB-SubCell"/>
</dbReference>
<evidence type="ECO:0000256" key="4">
    <source>
        <dbReference type="ARBA" id="ARBA00022692"/>
    </source>
</evidence>
<comment type="function">
    <text evidence="1 7">May be involved in both secretory and endocytic intracellular trafficking in the endosomal/prevacuolar compartments.</text>
</comment>
<evidence type="ECO:0000256" key="6">
    <source>
        <dbReference type="ARBA" id="ARBA00023136"/>
    </source>
</evidence>
<dbReference type="Pfam" id="PF03208">
    <property type="entry name" value="PRA1"/>
    <property type="match status" value="1"/>
</dbReference>
<keyword evidence="5 7" id="KW-1133">Transmembrane helix</keyword>
<dbReference type="EMBL" id="HG994367">
    <property type="protein sequence ID" value="CAF1704055.1"/>
    <property type="molecule type" value="Genomic_DNA"/>
</dbReference>
<evidence type="ECO:0000313" key="8">
    <source>
        <dbReference type="EMBL" id="CAF1704055.1"/>
    </source>
</evidence>
<protein>
    <recommendedName>
        <fullName evidence="7">PRA1 family protein</fullName>
    </recommendedName>
</protein>
<evidence type="ECO:0000256" key="3">
    <source>
        <dbReference type="ARBA" id="ARBA00006483"/>
    </source>
</evidence>
<gene>
    <name evidence="8" type="ORF">DARMORV10_C03P44870.1</name>
</gene>
<feature type="transmembrane region" description="Helical" evidence="7">
    <location>
        <begin position="129"/>
        <end position="147"/>
    </location>
</feature>
<keyword evidence="7" id="KW-0813">Transport</keyword>
<comment type="similarity">
    <text evidence="3 7">Belongs to the PRA1 family.</text>
</comment>
<evidence type="ECO:0000256" key="7">
    <source>
        <dbReference type="RuleBase" id="RU363107"/>
    </source>
</evidence>
<dbReference type="InterPro" id="IPR004895">
    <property type="entry name" value="Prenylated_rab_accept_PRA1"/>
</dbReference>
<proteinExistence type="inferred from homology"/>
<reference evidence="8" key="1">
    <citation type="submission" date="2021-01" db="EMBL/GenBank/DDBJ databases">
        <authorList>
            <consortium name="Genoscope - CEA"/>
            <person name="William W."/>
        </authorList>
    </citation>
    <scope>NUCLEOTIDE SEQUENCE</scope>
</reference>
<feature type="transmembrane region" description="Helical" evidence="7">
    <location>
        <begin position="25"/>
        <end position="54"/>
    </location>
</feature>
<dbReference type="Proteomes" id="UP001295469">
    <property type="component" value="Chromosome C03"/>
</dbReference>
<dbReference type="AlphaFoldDB" id="A0A816I888"/>
<dbReference type="GO" id="GO:0005783">
    <property type="term" value="C:endoplasmic reticulum"/>
    <property type="evidence" value="ECO:0007669"/>
    <property type="project" value="UniProtKB-ARBA"/>
</dbReference>
<dbReference type="PANTHER" id="PTHR12859:SF5">
    <property type="entry name" value="PRA1 FAMILY PROTEIN A3"/>
    <property type="match status" value="1"/>
</dbReference>
<dbReference type="GO" id="GO:0016192">
    <property type="term" value="P:vesicle-mediated transport"/>
    <property type="evidence" value="ECO:0007669"/>
    <property type="project" value="UniProtKB-ARBA"/>
</dbReference>
<evidence type="ECO:0000256" key="2">
    <source>
        <dbReference type="ARBA" id="ARBA00004127"/>
    </source>
</evidence>
<sequence length="173" mass="19679">MFMLILIIFSNCVYCCSYRTNYFTLLILVLGLALITRPLAILGAALTALSLAFLNDSFAATFNEKMIRTIRHFSPHLAAKMRPPHMPVIRGRSAARKKVYVCGQPRLVFVLLGLTASFVLWFASCGLLWVLYAFATALIMILLHASLRTPNLKARLNTYREEFRAVWRNYSEL</sequence>
<comment type="subcellular location">
    <subcellularLocation>
        <location evidence="2">Endomembrane system</location>
        <topology evidence="2">Multi-pass membrane protein</topology>
    </subcellularLocation>
    <subcellularLocation>
        <location evidence="7">Membrane</location>
        <topology evidence="7">Multi-pass membrane protein</topology>
    </subcellularLocation>
</comment>
<keyword evidence="6 7" id="KW-0472">Membrane</keyword>
<evidence type="ECO:0000256" key="1">
    <source>
        <dbReference type="ARBA" id="ARBA00002501"/>
    </source>
</evidence>
<name>A0A816I888_BRANA</name>
<organism evidence="8">
    <name type="scientific">Brassica napus</name>
    <name type="common">Rape</name>
    <dbReference type="NCBI Taxonomy" id="3708"/>
    <lineage>
        <taxon>Eukaryota</taxon>
        <taxon>Viridiplantae</taxon>
        <taxon>Streptophyta</taxon>
        <taxon>Embryophyta</taxon>
        <taxon>Tracheophyta</taxon>
        <taxon>Spermatophyta</taxon>
        <taxon>Magnoliopsida</taxon>
        <taxon>eudicotyledons</taxon>
        <taxon>Gunneridae</taxon>
        <taxon>Pentapetalae</taxon>
        <taxon>rosids</taxon>
        <taxon>malvids</taxon>
        <taxon>Brassicales</taxon>
        <taxon>Brassicaceae</taxon>
        <taxon>Brassiceae</taxon>
        <taxon>Brassica</taxon>
    </lineage>
</organism>